<comment type="caution">
    <text evidence="6">The sequence shown here is derived from an EMBL/GenBank/DDBJ whole genome shotgun (WGS) entry which is preliminary data.</text>
</comment>
<sequence>MNLRTFLRSDGSLYINRAVPEDAGIYVCTAINVAGSMNISVTLEVHVPPVINPGPFHYVATEGVAITLSCDTTGVPKPIVSWSKGREPLSQGRVSSQVDKDGHLHILSPTEEDAGIYICTATSPVGYASQEMQLSVN</sequence>
<organism evidence="6 7">
    <name type="scientific">Albula glossodonta</name>
    <name type="common">roundjaw bonefish</name>
    <dbReference type="NCBI Taxonomy" id="121402"/>
    <lineage>
        <taxon>Eukaryota</taxon>
        <taxon>Metazoa</taxon>
        <taxon>Chordata</taxon>
        <taxon>Craniata</taxon>
        <taxon>Vertebrata</taxon>
        <taxon>Euteleostomi</taxon>
        <taxon>Actinopterygii</taxon>
        <taxon>Neopterygii</taxon>
        <taxon>Teleostei</taxon>
        <taxon>Albuliformes</taxon>
        <taxon>Albulidae</taxon>
        <taxon>Albula</taxon>
    </lineage>
</organism>
<dbReference type="InterPro" id="IPR013098">
    <property type="entry name" value="Ig_I-set"/>
</dbReference>
<keyword evidence="2" id="KW-0677">Repeat</keyword>
<feature type="domain" description="Ig-like" evidence="5">
    <location>
        <begin position="49"/>
        <end position="135"/>
    </location>
</feature>
<gene>
    <name evidence="6" type="ORF">JZ751_001309</name>
</gene>
<dbReference type="InterPro" id="IPR013783">
    <property type="entry name" value="Ig-like_fold"/>
</dbReference>
<evidence type="ECO:0000256" key="4">
    <source>
        <dbReference type="ARBA" id="ARBA00023319"/>
    </source>
</evidence>
<dbReference type="InterPro" id="IPR003598">
    <property type="entry name" value="Ig_sub2"/>
</dbReference>
<evidence type="ECO:0000313" key="7">
    <source>
        <dbReference type="Proteomes" id="UP000824540"/>
    </source>
</evidence>
<keyword evidence="1" id="KW-0732">Signal</keyword>
<dbReference type="SMART" id="SM00409">
    <property type="entry name" value="IG"/>
    <property type="match status" value="1"/>
</dbReference>
<dbReference type="InterPro" id="IPR003599">
    <property type="entry name" value="Ig_sub"/>
</dbReference>
<dbReference type="PROSITE" id="PS50835">
    <property type="entry name" value="IG_LIKE"/>
    <property type="match status" value="1"/>
</dbReference>
<accession>A0A8T2PTI4</accession>
<dbReference type="SMART" id="SM00408">
    <property type="entry name" value="IGc2"/>
    <property type="match status" value="1"/>
</dbReference>
<dbReference type="InterPro" id="IPR007110">
    <property type="entry name" value="Ig-like_dom"/>
</dbReference>
<dbReference type="EMBL" id="JAFBMS010000002">
    <property type="protein sequence ID" value="KAG9354596.1"/>
    <property type="molecule type" value="Genomic_DNA"/>
</dbReference>
<dbReference type="PANTHER" id="PTHR12231">
    <property type="entry name" value="CTX-RELATED TYPE I TRANSMEMBRANE PROTEIN"/>
    <property type="match status" value="1"/>
</dbReference>
<evidence type="ECO:0000256" key="1">
    <source>
        <dbReference type="ARBA" id="ARBA00022729"/>
    </source>
</evidence>
<dbReference type="Proteomes" id="UP000824540">
    <property type="component" value="Unassembled WGS sequence"/>
</dbReference>
<reference evidence="6" key="1">
    <citation type="thesis" date="2021" institute="BYU ScholarsArchive" country="Provo, UT, USA">
        <title>Applications of and Algorithms for Genome Assembly and Genomic Analyses with an Emphasis on Marine Teleosts.</title>
        <authorList>
            <person name="Pickett B.D."/>
        </authorList>
    </citation>
    <scope>NUCLEOTIDE SEQUENCE</scope>
    <source>
        <strain evidence="6">HI-2016</strain>
    </source>
</reference>
<protein>
    <recommendedName>
        <fullName evidence="5">Ig-like domain-containing protein</fullName>
    </recommendedName>
</protein>
<dbReference type="InterPro" id="IPR036179">
    <property type="entry name" value="Ig-like_dom_sf"/>
</dbReference>
<dbReference type="SUPFAM" id="SSF48726">
    <property type="entry name" value="Immunoglobulin"/>
    <property type="match status" value="2"/>
</dbReference>
<evidence type="ECO:0000313" key="6">
    <source>
        <dbReference type="EMBL" id="KAG9354596.1"/>
    </source>
</evidence>
<dbReference type="FunFam" id="2.60.40.10:FF:000186">
    <property type="entry name" value="Hemicentin 1"/>
    <property type="match status" value="1"/>
</dbReference>
<dbReference type="OrthoDB" id="5985519at2759"/>
<name>A0A8T2PTI4_9TELE</name>
<dbReference type="Gene3D" id="2.60.40.10">
    <property type="entry name" value="Immunoglobulins"/>
    <property type="match status" value="2"/>
</dbReference>
<proteinExistence type="predicted"/>
<dbReference type="PANTHER" id="PTHR12231:SF253">
    <property type="entry name" value="DPR-INTERACTING PROTEIN ETA, ISOFORM B-RELATED"/>
    <property type="match status" value="1"/>
</dbReference>
<evidence type="ECO:0000256" key="2">
    <source>
        <dbReference type="ARBA" id="ARBA00022737"/>
    </source>
</evidence>
<feature type="non-terminal residue" evidence="6">
    <location>
        <position position="1"/>
    </location>
</feature>
<keyword evidence="4" id="KW-0393">Immunoglobulin domain</keyword>
<dbReference type="AlphaFoldDB" id="A0A8T2PTI4"/>
<dbReference type="InterPro" id="IPR051170">
    <property type="entry name" value="Neural/epithelial_adhesion"/>
</dbReference>
<keyword evidence="7" id="KW-1185">Reference proteome</keyword>
<evidence type="ECO:0000256" key="3">
    <source>
        <dbReference type="ARBA" id="ARBA00023157"/>
    </source>
</evidence>
<evidence type="ECO:0000259" key="5">
    <source>
        <dbReference type="PROSITE" id="PS50835"/>
    </source>
</evidence>
<keyword evidence="3" id="KW-1015">Disulfide bond</keyword>
<dbReference type="Pfam" id="PF07679">
    <property type="entry name" value="I-set"/>
    <property type="match status" value="2"/>
</dbReference>